<dbReference type="AlphaFoldDB" id="A0AAV1TLA8"/>
<feature type="region of interest" description="Disordered" evidence="1">
    <location>
        <begin position="253"/>
        <end position="297"/>
    </location>
</feature>
<organism evidence="2 3">
    <name type="scientific">Peronospora matthiolae</name>
    <dbReference type="NCBI Taxonomy" id="2874970"/>
    <lineage>
        <taxon>Eukaryota</taxon>
        <taxon>Sar</taxon>
        <taxon>Stramenopiles</taxon>
        <taxon>Oomycota</taxon>
        <taxon>Peronosporomycetes</taxon>
        <taxon>Peronosporales</taxon>
        <taxon>Peronosporaceae</taxon>
        <taxon>Peronospora</taxon>
    </lineage>
</organism>
<reference evidence="2" key="1">
    <citation type="submission" date="2024-01" db="EMBL/GenBank/DDBJ databases">
        <authorList>
            <person name="Webb A."/>
        </authorList>
    </citation>
    <scope>NUCLEOTIDE SEQUENCE</scope>
    <source>
        <strain evidence="2">Pm1</strain>
    </source>
</reference>
<comment type="caution">
    <text evidence="2">The sequence shown here is derived from an EMBL/GenBank/DDBJ whole genome shotgun (WGS) entry which is preliminary data.</text>
</comment>
<evidence type="ECO:0000313" key="3">
    <source>
        <dbReference type="Proteomes" id="UP001162060"/>
    </source>
</evidence>
<name>A0AAV1TLA8_9STRA</name>
<feature type="region of interest" description="Disordered" evidence="1">
    <location>
        <begin position="122"/>
        <end position="152"/>
    </location>
</feature>
<gene>
    <name evidence="2" type="ORF">PM001_LOCUS8374</name>
</gene>
<dbReference type="EMBL" id="CAKLBY020000068">
    <property type="protein sequence ID" value="CAK7923224.1"/>
    <property type="molecule type" value="Genomic_DNA"/>
</dbReference>
<feature type="compositionally biased region" description="Basic and acidic residues" evidence="1">
    <location>
        <begin position="197"/>
        <end position="214"/>
    </location>
</feature>
<feature type="region of interest" description="Disordered" evidence="1">
    <location>
        <begin position="183"/>
        <end position="241"/>
    </location>
</feature>
<proteinExistence type="predicted"/>
<evidence type="ECO:0000313" key="2">
    <source>
        <dbReference type="EMBL" id="CAK7923224.1"/>
    </source>
</evidence>
<protein>
    <submittedName>
        <fullName evidence="2">Uncharacterized protein</fullName>
    </submittedName>
</protein>
<dbReference type="Proteomes" id="UP001162060">
    <property type="component" value="Unassembled WGS sequence"/>
</dbReference>
<accession>A0AAV1TLA8</accession>
<sequence>MRQVVAQPGQGQQQEVEVPKTGHLLQEKLPRALKQVAGLAAELGVALDSLSTRSAECDQLRRIASDRDVTLDQMRVQPTDVASERDRAIRDHTTLLDRMASLVSGDTSATPTKVVLSTHTPVFATPQPMSNGSGLSRKRFRDPHPPSALPPFKKVTRSAASVDKPPPVCNPKVARSATATAMPLSACNPKPPSAPKGTRDYKGCRDLKNRHDPAKPAAAPKLGQKRRRGTGLTSFRGKDASAGEDETLAALYSSRSSSRRRASNLAAQPLTGPSPDTIVVDTPSPSRDTPPPVDPVIPTVNRDLAQTFSEKRPATQMVPSAFLIRLVILSIRCYP</sequence>
<evidence type="ECO:0000256" key="1">
    <source>
        <dbReference type="SAM" id="MobiDB-lite"/>
    </source>
</evidence>